<evidence type="ECO:0000256" key="1">
    <source>
        <dbReference type="SAM" id="MobiDB-lite"/>
    </source>
</evidence>
<dbReference type="AlphaFoldDB" id="A0A919P4H0"/>
<dbReference type="SUPFAM" id="SSF53098">
    <property type="entry name" value="Ribonuclease H-like"/>
    <property type="match status" value="1"/>
</dbReference>
<gene>
    <name evidence="3" type="ORF">Cch01nite_24870</name>
</gene>
<sequence>MNGEQRAPLVFVDCETTGLDPDAQPWEVYALRRDPDGTDRELHLFVRHDPERAARLPARFREDYAARYTPADAVPRPDAAGLLARFLHTGPDAPAPHLVGVNPAYDAAVLGRLLLAHSHPLPWSHHLVDVLALAAGFLAGRGHPAPPPWRSDDLSAAVGVDVPTETRHTARGDALWALALYDAITTPDPLPLEPTATATATATKEPAPCPPTSPA</sequence>
<dbReference type="Gene3D" id="3.30.420.10">
    <property type="entry name" value="Ribonuclease H-like superfamily/Ribonuclease H"/>
    <property type="match status" value="1"/>
</dbReference>
<reference evidence="3" key="1">
    <citation type="submission" date="2021-01" db="EMBL/GenBank/DDBJ databases">
        <title>Whole genome shotgun sequence of Cellulomonas chitinilytica NBRC 110799.</title>
        <authorList>
            <person name="Komaki H."/>
            <person name="Tamura T."/>
        </authorList>
    </citation>
    <scope>NUCLEOTIDE SEQUENCE</scope>
    <source>
        <strain evidence="3">NBRC 110799</strain>
    </source>
</reference>
<proteinExistence type="predicted"/>
<dbReference type="RefSeq" id="WP_203754716.1">
    <property type="nucleotide sequence ID" value="NZ_BONK01000008.1"/>
</dbReference>
<dbReference type="GO" id="GO:0004527">
    <property type="term" value="F:exonuclease activity"/>
    <property type="evidence" value="ECO:0007669"/>
    <property type="project" value="UniProtKB-ARBA"/>
</dbReference>
<accession>A0A919P4H0</accession>
<organism evidence="3 4">
    <name type="scientific">Cellulomonas chitinilytica</name>
    <dbReference type="NCBI Taxonomy" id="398759"/>
    <lineage>
        <taxon>Bacteria</taxon>
        <taxon>Bacillati</taxon>
        <taxon>Actinomycetota</taxon>
        <taxon>Actinomycetes</taxon>
        <taxon>Micrococcales</taxon>
        <taxon>Cellulomonadaceae</taxon>
        <taxon>Cellulomonas</taxon>
    </lineage>
</organism>
<feature type="domain" description="Exonuclease" evidence="2">
    <location>
        <begin position="8"/>
        <end position="190"/>
    </location>
</feature>
<feature type="region of interest" description="Disordered" evidence="1">
    <location>
        <begin position="191"/>
        <end position="215"/>
    </location>
</feature>
<feature type="compositionally biased region" description="Low complexity" evidence="1">
    <location>
        <begin position="193"/>
        <end position="206"/>
    </location>
</feature>
<name>A0A919P4H0_9CELL</name>
<dbReference type="InterPro" id="IPR012337">
    <property type="entry name" value="RNaseH-like_sf"/>
</dbReference>
<dbReference type="GO" id="GO:0003676">
    <property type="term" value="F:nucleic acid binding"/>
    <property type="evidence" value="ECO:0007669"/>
    <property type="project" value="InterPro"/>
</dbReference>
<evidence type="ECO:0000259" key="2">
    <source>
        <dbReference type="SMART" id="SM00479"/>
    </source>
</evidence>
<dbReference type="EMBL" id="BONK01000008">
    <property type="protein sequence ID" value="GIG21763.1"/>
    <property type="molecule type" value="Genomic_DNA"/>
</dbReference>
<dbReference type="Proteomes" id="UP000632740">
    <property type="component" value="Unassembled WGS sequence"/>
</dbReference>
<protein>
    <recommendedName>
        <fullName evidence="2">Exonuclease domain-containing protein</fullName>
    </recommendedName>
</protein>
<comment type="caution">
    <text evidence="3">The sequence shown here is derived from an EMBL/GenBank/DDBJ whole genome shotgun (WGS) entry which is preliminary data.</text>
</comment>
<evidence type="ECO:0000313" key="4">
    <source>
        <dbReference type="Proteomes" id="UP000632740"/>
    </source>
</evidence>
<keyword evidence="4" id="KW-1185">Reference proteome</keyword>
<dbReference type="SMART" id="SM00479">
    <property type="entry name" value="EXOIII"/>
    <property type="match status" value="1"/>
</dbReference>
<dbReference type="InterPro" id="IPR013520">
    <property type="entry name" value="Ribonucl_H"/>
</dbReference>
<dbReference type="InterPro" id="IPR036397">
    <property type="entry name" value="RNaseH_sf"/>
</dbReference>
<evidence type="ECO:0000313" key="3">
    <source>
        <dbReference type="EMBL" id="GIG21763.1"/>
    </source>
</evidence>